<dbReference type="AlphaFoldDB" id="A0A6C0LG07"/>
<protein>
    <submittedName>
        <fullName evidence="1">Uncharacterized protein</fullName>
    </submittedName>
</protein>
<reference evidence="1" key="1">
    <citation type="journal article" date="2020" name="Nature">
        <title>Giant virus diversity and host interactions through global metagenomics.</title>
        <authorList>
            <person name="Schulz F."/>
            <person name="Roux S."/>
            <person name="Paez-Espino D."/>
            <person name="Jungbluth S."/>
            <person name="Walsh D.A."/>
            <person name="Denef V.J."/>
            <person name="McMahon K.D."/>
            <person name="Konstantinidis K.T."/>
            <person name="Eloe-Fadrosh E.A."/>
            <person name="Kyrpides N.C."/>
            <person name="Woyke T."/>
        </authorList>
    </citation>
    <scope>NUCLEOTIDE SEQUENCE</scope>
    <source>
        <strain evidence="1">GVMAG-M-3300027810-10</strain>
    </source>
</reference>
<sequence length="149" mass="17265">MENRVKKKINGYFNVFKDDIVNQLSEVNDPELKLKLVSYISEYPRMNFTDEDFSKRKRVKNHVPEYDRCGAKRADGLQCTRRKKDSDMFCGTHLKGTPHGEIGHEILNARKKIELTLHETNGISHYTDDTGKQYSAEMVLSIGNENKKK</sequence>
<dbReference type="EMBL" id="MN740499">
    <property type="protein sequence ID" value="QHU29926.1"/>
    <property type="molecule type" value="Genomic_DNA"/>
</dbReference>
<name>A0A6C0LG07_9ZZZZ</name>
<accession>A0A6C0LG07</accession>
<proteinExistence type="predicted"/>
<organism evidence="1">
    <name type="scientific">viral metagenome</name>
    <dbReference type="NCBI Taxonomy" id="1070528"/>
    <lineage>
        <taxon>unclassified sequences</taxon>
        <taxon>metagenomes</taxon>
        <taxon>organismal metagenomes</taxon>
    </lineage>
</organism>
<evidence type="ECO:0000313" key="1">
    <source>
        <dbReference type="EMBL" id="QHU29926.1"/>
    </source>
</evidence>